<proteinExistence type="predicted"/>
<protein>
    <submittedName>
        <fullName evidence="1">Uncharacterized protein</fullName>
    </submittedName>
</protein>
<reference evidence="1" key="1">
    <citation type="submission" date="2014-05" db="EMBL/GenBank/DDBJ databases">
        <authorList>
            <person name="Chronopoulou M."/>
        </authorList>
    </citation>
    <scope>NUCLEOTIDE SEQUENCE</scope>
    <source>
        <tissue evidence="1">Whole organism</tissue>
    </source>
</reference>
<evidence type="ECO:0000313" key="1">
    <source>
        <dbReference type="EMBL" id="CDW21856.1"/>
    </source>
</evidence>
<dbReference type="AlphaFoldDB" id="A0A0K2T8S9"/>
<name>A0A0K2T8S9_LEPSM</name>
<organism evidence="1">
    <name type="scientific">Lepeophtheirus salmonis</name>
    <name type="common">Salmon louse</name>
    <name type="synonym">Caligus salmonis</name>
    <dbReference type="NCBI Taxonomy" id="72036"/>
    <lineage>
        <taxon>Eukaryota</taxon>
        <taxon>Metazoa</taxon>
        <taxon>Ecdysozoa</taxon>
        <taxon>Arthropoda</taxon>
        <taxon>Crustacea</taxon>
        <taxon>Multicrustacea</taxon>
        <taxon>Hexanauplia</taxon>
        <taxon>Copepoda</taxon>
        <taxon>Siphonostomatoida</taxon>
        <taxon>Caligidae</taxon>
        <taxon>Lepeophtheirus</taxon>
    </lineage>
</organism>
<dbReference type="EMBL" id="HACA01004495">
    <property type="protein sequence ID" value="CDW21856.1"/>
    <property type="molecule type" value="Transcribed_RNA"/>
</dbReference>
<sequence>MWYFCDSNSQLYLQIITKTLPLANKKINYAPRYFPAFFCYLVYSFRPNYIFYKLKPHILSSIESI</sequence>
<accession>A0A0K2T8S9</accession>